<dbReference type="InterPro" id="IPR012910">
    <property type="entry name" value="Plug_dom"/>
</dbReference>
<keyword evidence="5 8" id="KW-0798">TonB box</keyword>
<evidence type="ECO:0000256" key="8">
    <source>
        <dbReference type="RuleBase" id="RU003357"/>
    </source>
</evidence>
<keyword evidence="4" id="KW-0812">Transmembrane</keyword>
<evidence type="ECO:0000256" key="5">
    <source>
        <dbReference type="ARBA" id="ARBA00023077"/>
    </source>
</evidence>
<evidence type="ECO:0000259" key="10">
    <source>
        <dbReference type="Pfam" id="PF07715"/>
    </source>
</evidence>
<accession>A0ABR7MD01</accession>
<comment type="caution">
    <text evidence="11">The sequence shown here is derived from an EMBL/GenBank/DDBJ whole genome shotgun (WGS) entry which is preliminary data.</text>
</comment>
<keyword evidence="12" id="KW-1185">Reference proteome</keyword>
<comment type="similarity">
    <text evidence="8">Belongs to the TonB-dependent receptor family.</text>
</comment>
<dbReference type="Gene3D" id="2.170.130.10">
    <property type="entry name" value="TonB-dependent receptor, plug domain"/>
    <property type="match status" value="1"/>
</dbReference>
<evidence type="ECO:0000256" key="3">
    <source>
        <dbReference type="ARBA" id="ARBA00022452"/>
    </source>
</evidence>
<evidence type="ECO:0000256" key="7">
    <source>
        <dbReference type="ARBA" id="ARBA00023237"/>
    </source>
</evidence>
<evidence type="ECO:0000259" key="9">
    <source>
        <dbReference type="Pfam" id="PF00593"/>
    </source>
</evidence>
<feature type="domain" description="TonB-dependent receptor-like beta-barrel" evidence="9">
    <location>
        <begin position="200"/>
        <end position="593"/>
    </location>
</feature>
<dbReference type="SUPFAM" id="SSF56935">
    <property type="entry name" value="Porins"/>
    <property type="match status" value="1"/>
</dbReference>
<dbReference type="InterPro" id="IPR037066">
    <property type="entry name" value="Plug_dom_sf"/>
</dbReference>
<gene>
    <name evidence="11" type="ORF">BC349_17790</name>
</gene>
<reference evidence="11 12" key="1">
    <citation type="submission" date="2016-07" db="EMBL/GenBank/DDBJ databases">
        <title>Genome analysis of Flavihumibacter stibioxidans YS-17.</title>
        <authorList>
            <person name="Shi K."/>
            <person name="Han Y."/>
            <person name="Wang G."/>
        </authorList>
    </citation>
    <scope>NUCLEOTIDE SEQUENCE [LARGE SCALE GENOMIC DNA]</scope>
    <source>
        <strain evidence="11 12">YS-17</strain>
    </source>
</reference>
<evidence type="ECO:0000313" key="12">
    <source>
        <dbReference type="Proteomes" id="UP000765802"/>
    </source>
</evidence>
<keyword evidence="3" id="KW-1134">Transmembrane beta strand</keyword>
<organism evidence="11 12">
    <name type="scientific">Flavihumibacter stibioxidans</name>
    <dbReference type="NCBI Taxonomy" id="1834163"/>
    <lineage>
        <taxon>Bacteria</taxon>
        <taxon>Pseudomonadati</taxon>
        <taxon>Bacteroidota</taxon>
        <taxon>Chitinophagia</taxon>
        <taxon>Chitinophagales</taxon>
        <taxon>Chitinophagaceae</taxon>
        <taxon>Flavihumibacter</taxon>
    </lineage>
</organism>
<dbReference type="PANTHER" id="PTHR30069">
    <property type="entry name" value="TONB-DEPENDENT OUTER MEMBRANE RECEPTOR"/>
    <property type="match status" value="1"/>
</dbReference>
<proteinExistence type="inferred from homology"/>
<feature type="domain" description="TonB-dependent receptor plug" evidence="10">
    <location>
        <begin position="4"/>
        <end position="81"/>
    </location>
</feature>
<evidence type="ECO:0000256" key="4">
    <source>
        <dbReference type="ARBA" id="ARBA00022692"/>
    </source>
</evidence>
<dbReference type="Pfam" id="PF07715">
    <property type="entry name" value="Plug"/>
    <property type="match status" value="1"/>
</dbReference>
<dbReference type="Pfam" id="PF00593">
    <property type="entry name" value="TonB_dep_Rec_b-barrel"/>
    <property type="match status" value="1"/>
</dbReference>
<evidence type="ECO:0000256" key="1">
    <source>
        <dbReference type="ARBA" id="ARBA00004571"/>
    </source>
</evidence>
<dbReference type="InterPro" id="IPR039426">
    <property type="entry name" value="TonB-dep_rcpt-like"/>
</dbReference>
<sequence>MHQLALLPSVSTISAGGGINKPIIRGLSFNQIQVFGYGIRMDNQSWDDRHDIGIAGSPFTHIEIISGPAAILYGPNILGGAIVFRELPPGTDESFHGYVQSGLFSNSRGLNLDAGIRQGKSGKYFALSANLQGHTNYTQGGGKKDKEPAMAFNSKYTNISLKGMAGIRNEKRSHQINYSLYQQFLGIVEDENLEALNNPGKKAERDYEMEAPYQFVQTHVISSESKFKTGKSQLLLNAGYQFNRRKEFEPGDTGPKSKFLAVALDLQTFTTDLQWQSDRSRAFRFSGGFQFFSQYNKNFGNWVLVPDARIITTGLFGLTQWKSGAFDITAGIRADANKLSTFTTPIQQPDTLNATISGPEQAVKKNYHPASFSAGVVYHLNADMQLKLSLASGYAAPNYAQLTAYGRHEGTYRFEVGNNNLNISKNLQGDISWSIRRPGFQASVSAYLNSIGQYIYIAPSGEYVKDLKVYRWKQDNAVLKGLELELNIHPASVSWLEYFLTAGIIRGQLKENKSPLPYIPANKLITGMTWHGSNQKWKELYATLQFNAYAAQKRPATFEAGTAGYLLTNVFIGGKPPMGKDHHWQWSVFATNLFNKAYFSHTSLVKNIGIYEPGRNIGLQCMYQF</sequence>
<protein>
    <recommendedName>
        <fullName evidence="13">TonB-dependent receptor</fullName>
    </recommendedName>
</protein>
<dbReference type="EMBL" id="MBUA01000030">
    <property type="protein sequence ID" value="MBC6492912.1"/>
    <property type="molecule type" value="Genomic_DNA"/>
</dbReference>
<keyword evidence="7" id="KW-0998">Cell outer membrane</keyword>
<evidence type="ECO:0008006" key="13">
    <source>
        <dbReference type="Google" id="ProtNLM"/>
    </source>
</evidence>
<keyword evidence="2" id="KW-0813">Transport</keyword>
<keyword evidence="6 8" id="KW-0472">Membrane</keyword>
<evidence type="ECO:0000256" key="6">
    <source>
        <dbReference type="ARBA" id="ARBA00023136"/>
    </source>
</evidence>
<name>A0ABR7MD01_9BACT</name>
<evidence type="ECO:0000256" key="2">
    <source>
        <dbReference type="ARBA" id="ARBA00022448"/>
    </source>
</evidence>
<dbReference type="Gene3D" id="2.40.170.20">
    <property type="entry name" value="TonB-dependent receptor, beta-barrel domain"/>
    <property type="match status" value="1"/>
</dbReference>
<dbReference type="InterPro" id="IPR036942">
    <property type="entry name" value="Beta-barrel_TonB_sf"/>
</dbReference>
<dbReference type="InterPro" id="IPR000531">
    <property type="entry name" value="Beta-barrel_TonB"/>
</dbReference>
<dbReference type="Proteomes" id="UP000765802">
    <property type="component" value="Unassembled WGS sequence"/>
</dbReference>
<evidence type="ECO:0000313" key="11">
    <source>
        <dbReference type="EMBL" id="MBC6492912.1"/>
    </source>
</evidence>
<comment type="subcellular location">
    <subcellularLocation>
        <location evidence="1">Cell outer membrane</location>
        <topology evidence="1">Multi-pass membrane protein</topology>
    </subcellularLocation>
</comment>
<dbReference type="PANTHER" id="PTHR30069:SF40">
    <property type="entry name" value="TONB-DEPENDENT RECEPTOR NMB0964-RELATED"/>
    <property type="match status" value="1"/>
</dbReference>